<keyword evidence="1" id="KW-0808">Transferase</keyword>
<dbReference type="AlphaFoldDB" id="A0ABD1V1P2"/>
<name>A0ABD1V1P2_9LAMI</name>
<gene>
    <name evidence="1" type="ORF">Adt_04578</name>
</gene>
<protein>
    <submittedName>
        <fullName evidence="1">Protein kinase superfamily protein</fullName>
    </submittedName>
</protein>
<accession>A0ABD1V1P2</accession>
<dbReference type="InterPro" id="IPR011009">
    <property type="entry name" value="Kinase-like_dom_sf"/>
</dbReference>
<comment type="caution">
    <text evidence="1">The sequence shown here is derived from an EMBL/GenBank/DDBJ whole genome shotgun (WGS) entry which is preliminary data.</text>
</comment>
<evidence type="ECO:0000313" key="1">
    <source>
        <dbReference type="EMBL" id="KAL2531227.1"/>
    </source>
</evidence>
<organism evidence="1 2">
    <name type="scientific">Abeliophyllum distichum</name>
    <dbReference type="NCBI Taxonomy" id="126358"/>
    <lineage>
        <taxon>Eukaryota</taxon>
        <taxon>Viridiplantae</taxon>
        <taxon>Streptophyta</taxon>
        <taxon>Embryophyta</taxon>
        <taxon>Tracheophyta</taxon>
        <taxon>Spermatophyta</taxon>
        <taxon>Magnoliopsida</taxon>
        <taxon>eudicotyledons</taxon>
        <taxon>Gunneridae</taxon>
        <taxon>Pentapetalae</taxon>
        <taxon>asterids</taxon>
        <taxon>lamiids</taxon>
        <taxon>Lamiales</taxon>
        <taxon>Oleaceae</taxon>
        <taxon>Forsythieae</taxon>
        <taxon>Abeliophyllum</taxon>
    </lineage>
</organism>
<reference evidence="2" key="1">
    <citation type="submission" date="2024-07" db="EMBL/GenBank/DDBJ databases">
        <title>Two chromosome-level genome assemblies of Korean endemic species Abeliophyllum distichum and Forsythia ovata (Oleaceae).</title>
        <authorList>
            <person name="Jang H."/>
        </authorList>
    </citation>
    <scope>NUCLEOTIDE SEQUENCE [LARGE SCALE GENOMIC DNA]</scope>
</reference>
<dbReference type="Proteomes" id="UP001604336">
    <property type="component" value="Unassembled WGS sequence"/>
</dbReference>
<keyword evidence="2" id="KW-1185">Reference proteome</keyword>
<dbReference type="Gene3D" id="1.10.510.10">
    <property type="entry name" value="Transferase(Phosphotransferase) domain 1"/>
    <property type="match status" value="1"/>
</dbReference>
<keyword evidence="1" id="KW-0418">Kinase</keyword>
<sequence length="110" mass="12529">MHQTLPHAPFHIVQHIVFLKTGCHLYVISDVYGFGVVLIEIMTGLRALDAKRPSGPHNFVYYLKPLLSQERNLMSIMDARMRDHYSLKAALQATQLTLKCLEIDPGNQLQ</sequence>
<dbReference type="EMBL" id="JBFOLK010000002">
    <property type="protein sequence ID" value="KAL2531227.1"/>
    <property type="molecule type" value="Genomic_DNA"/>
</dbReference>
<dbReference type="PANTHER" id="PTHR45621">
    <property type="entry name" value="OS01G0588500 PROTEIN-RELATED"/>
    <property type="match status" value="1"/>
</dbReference>
<evidence type="ECO:0000313" key="2">
    <source>
        <dbReference type="Proteomes" id="UP001604336"/>
    </source>
</evidence>
<dbReference type="GO" id="GO:0016301">
    <property type="term" value="F:kinase activity"/>
    <property type="evidence" value="ECO:0007669"/>
    <property type="project" value="UniProtKB-KW"/>
</dbReference>
<proteinExistence type="predicted"/>
<dbReference type="SUPFAM" id="SSF56112">
    <property type="entry name" value="Protein kinase-like (PK-like)"/>
    <property type="match status" value="1"/>
</dbReference>
<dbReference type="InterPro" id="IPR050823">
    <property type="entry name" value="Plant_Ser_Thr_Prot_Kinase"/>
</dbReference>